<keyword evidence="2" id="KW-1185">Reference proteome</keyword>
<reference evidence="1" key="1">
    <citation type="submission" date="2019-11" db="EMBL/GenBank/DDBJ databases">
        <title>Nori genome reveals adaptations in red seaweeds to the harsh intertidal environment.</title>
        <authorList>
            <person name="Wang D."/>
            <person name="Mao Y."/>
        </authorList>
    </citation>
    <scope>NUCLEOTIDE SEQUENCE</scope>
    <source>
        <tissue evidence="1">Gametophyte</tissue>
    </source>
</reference>
<sequence length="399" mass="38430">MAMHALDALTFVLCAGHARTFVRSAALCDVVASSLLDGTEVDGEVVGRGDPLTAGRSGLLMTDWSVRPQLIRGALSPAAVAAATAADPEAIPPAAVRPSLRGVASRGVAPGSAVEAATAATLCPRTLLLPVGVLGNASTAVGAVLPLRLEAAVALPALLATLVSRYDDALWGVAAPPEPASAAAALLAVAVVLSELGSLPGRHRPPRGVGGPPGGGLCGAGHPRRPVVPGIGLLAAAEVGASRWPAAGTHTATFALFGALPNDAPYSVAALRGTTVLQASTFLVIARAGCAPSLLVAVAAAVVAAYGAVVVPLSVWVVLGYGRGRAAAGVMTAAAADPAWGGGGAGAGGGGAVDGPLTALLGEHPIGGGMDTWKPWGGDGRGTDGGCGGGGGGGSGGDP</sequence>
<name>A0ACC3CDA4_PYRYE</name>
<protein>
    <submittedName>
        <fullName evidence="1">Uncharacterized protein</fullName>
    </submittedName>
</protein>
<comment type="caution">
    <text evidence="1">The sequence shown here is derived from an EMBL/GenBank/DDBJ whole genome shotgun (WGS) entry which is preliminary data.</text>
</comment>
<gene>
    <name evidence="1" type="ORF">I4F81_010263</name>
</gene>
<dbReference type="Proteomes" id="UP000798662">
    <property type="component" value="Chromosome 3"/>
</dbReference>
<dbReference type="EMBL" id="CM020620">
    <property type="protein sequence ID" value="KAK1867762.1"/>
    <property type="molecule type" value="Genomic_DNA"/>
</dbReference>
<evidence type="ECO:0000313" key="2">
    <source>
        <dbReference type="Proteomes" id="UP000798662"/>
    </source>
</evidence>
<accession>A0ACC3CDA4</accession>
<organism evidence="1 2">
    <name type="scientific">Pyropia yezoensis</name>
    <name type="common">Susabi-nori</name>
    <name type="synonym">Porphyra yezoensis</name>
    <dbReference type="NCBI Taxonomy" id="2788"/>
    <lineage>
        <taxon>Eukaryota</taxon>
        <taxon>Rhodophyta</taxon>
        <taxon>Bangiophyceae</taxon>
        <taxon>Bangiales</taxon>
        <taxon>Bangiaceae</taxon>
        <taxon>Pyropia</taxon>
    </lineage>
</organism>
<proteinExistence type="predicted"/>
<evidence type="ECO:0000313" key="1">
    <source>
        <dbReference type="EMBL" id="KAK1867762.1"/>
    </source>
</evidence>